<dbReference type="Gene3D" id="1.10.10.10">
    <property type="entry name" value="Winged helix-like DNA-binding domain superfamily/Winged helix DNA-binding domain"/>
    <property type="match status" value="1"/>
</dbReference>
<dbReference type="PROSITE" id="PS51197">
    <property type="entry name" value="HTH_RRF2_2"/>
    <property type="match status" value="1"/>
</dbReference>
<dbReference type="Proteomes" id="UP000019402">
    <property type="component" value="Unassembled WGS sequence"/>
</dbReference>
<evidence type="ECO:0000313" key="1">
    <source>
        <dbReference type="EMBL" id="GAF03506.1"/>
    </source>
</evidence>
<dbReference type="GO" id="GO:0003677">
    <property type="term" value="F:DNA binding"/>
    <property type="evidence" value="ECO:0007669"/>
    <property type="project" value="UniProtKB-KW"/>
</dbReference>
<proteinExistence type="predicted"/>
<dbReference type="EMBL" id="BAMD01000024">
    <property type="protein sequence ID" value="GAF03506.1"/>
    <property type="molecule type" value="Genomic_DNA"/>
</dbReference>
<keyword evidence="1" id="KW-0238">DNA-binding</keyword>
<dbReference type="STRING" id="869213.GCA_000517085_00963"/>
<protein>
    <submittedName>
        <fullName evidence="1">DNA-binding transcriptional regulator IscR</fullName>
    </submittedName>
</protein>
<dbReference type="InterPro" id="IPR036390">
    <property type="entry name" value="WH_DNA-bd_sf"/>
</dbReference>
<gene>
    <name evidence="1" type="ORF">JCM21142_52183</name>
</gene>
<dbReference type="PANTHER" id="PTHR33221:SF9">
    <property type="entry name" value="RRF2 FAMILY PROTEIN"/>
    <property type="match status" value="1"/>
</dbReference>
<name>W7YGF5_9BACT</name>
<dbReference type="AlphaFoldDB" id="W7YGF5"/>
<dbReference type="RefSeq" id="WP_027470900.1">
    <property type="nucleotide sequence ID" value="NZ_BAMD01000024.1"/>
</dbReference>
<dbReference type="GO" id="GO:0005829">
    <property type="term" value="C:cytosol"/>
    <property type="evidence" value="ECO:0007669"/>
    <property type="project" value="TreeGrafter"/>
</dbReference>
<organism evidence="1 2">
    <name type="scientific">Saccharicrinis fermentans DSM 9555 = JCM 21142</name>
    <dbReference type="NCBI Taxonomy" id="869213"/>
    <lineage>
        <taxon>Bacteria</taxon>
        <taxon>Pseudomonadati</taxon>
        <taxon>Bacteroidota</taxon>
        <taxon>Bacteroidia</taxon>
        <taxon>Marinilabiliales</taxon>
        <taxon>Marinilabiliaceae</taxon>
        <taxon>Saccharicrinis</taxon>
    </lineage>
</organism>
<comment type="caution">
    <text evidence="1">The sequence shown here is derived from an EMBL/GenBank/DDBJ whole genome shotgun (WGS) entry which is preliminary data.</text>
</comment>
<accession>W7YGF5</accession>
<dbReference type="eggNOG" id="COG1959">
    <property type="taxonomic scope" value="Bacteria"/>
</dbReference>
<dbReference type="SUPFAM" id="SSF46785">
    <property type="entry name" value="Winged helix' DNA-binding domain"/>
    <property type="match status" value="1"/>
</dbReference>
<dbReference type="InterPro" id="IPR036388">
    <property type="entry name" value="WH-like_DNA-bd_sf"/>
</dbReference>
<dbReference type="Pfam" id="PF02082">
    <property type="entry name" value="Rrf2"/>
    <property type="match status" value="1"/>
</dbReference>
<evidence type="ECO:0000313" key="2">
    <source>
        <dbReference type="Proteomes" id="UP000019402"/>
    </source>
</evidence>
<reference evidence="1 2" key="1">
    <citation type="journal article" date="2014" name="Genome Announc.">
        <title>Draft Genome Sequence of Cytophaga fermentans JCM 21142T, a Facultative Anaerobe Isolated from Marine Mud.</title>
        <authorList>
            <person name="Starns D."/>
            <person name="Oshima K."/>
            <person name="Suda W."/>
            <person name="Iino T."/>
            <person name="Yuki M."/>
            <person name="Inoue J."/>
            <person name="Kitamura K."/>
            <person name="Iida T."/>
            <person name="Darby A."/>
            <person name="Hattori M."/>
            <person name="Ohkuma M."/>
        </authorList>
    </citation>
    <scope>NUCLEOTIDE SEQUENCE [LARGE SCALE GENOMIC DNA]</scope>
    <source>
        <strain evidence="1 2">JCM 21142</strain>
    </source>
</reference>
<dbReference type="InterPro" id="IPR000944">
    <property type="entry name" value="Tscrpt_reg_Rrf2"/>
</dbReference>
<keyword evidence="2" id="KW-1185">Reference proteome</keyword>
<dbReference type="GO" id="GO:0003700">
    <property type="term" value="F:DNA-binding transcription factor activity"/>
    <property type="evidence" value="ECO:0007669"/>
    <property type="project" value="TreeGrafter"/>
</dbReference>
<dbReference type="PANTHER" id="PTHR33221">
    <property type="entry name" value="WINGED HELIX-TURN-HELIX TRANSCRIPTIONAL REGULATOR, RRF2 FAMILY"/>
    <property type="match status" value="1"/>
</dbReference>
<dbReference type="OrthoDB" id="213028at2"/>
<dbReference type="NCBIfam" id="TIGR00738">
    <property type="entry name" value="rrf2_super"/>
    <property type="match status" value="1"/>
</dbReference>
<sequence length="132" mass="14539">MSKIITLSEAASIALHGMVLVAKTDHKLNVNQIAEVIDSSRHHVAKVFQRLAKEHFVASNRGPSGGFVMKKDPKDITLLELYEVIEGPVEVQGCPGNKERCPFDKCIMGDLAAALACEFRDFLARQTLADYI</sequence>